<gene>
    <name evidence="3" type="ORF">BWI75_20115</name>
</gene>
<proteinExistence type="predicted"/>
<dbReference type="InterPro" id="IPR018511">
    <property type="entry name" value="Hemolysin-typ_Ca-bd_CS"/>
</dbReference>
<dbReference type="GO" id="GO:0005509">
    <property type="term" value="F:calcium ion binding"/>
    <property type="evidence" value="ECO:0007669"/>
    <property type="project" value="InterPro"/>
</dbReference>
<organism evidence="3 4">
    <name type="scientific">Gloeocapsopsis dulcis AAB1 = 1H9</name>
    <dbReference type="NCBI Taxonomy" id="1433147"/>
    <lineage>
        <taxon>Bacteria</taxon>
        <taxon>Bacillati</taxon>
        <taxon>Cyanobacteriota</taxon>
        <taxon>Cyanophyceae</taxon>
        <taxon>Oscillatoriophycideae</taxon>
        <taxon>Chroococcales</taxon>
        <taxon>Chroococcaceae</taxon>
        <taxon>Gloeocapsopsis</taxon>
        <taxon>Gloeocapsopsis dulcis</taxon>
    </lineage>
</organism>
<dbReference type="EMBL" id="NAPY01000042">
    <property type="protein sequence ID" value="MUL38566.1"/>
    <property type="molecule type" value="Genomic_DNA"/>
</dbReference>
<evidence type="ECO:0000313" key="3">
    <source>
        <dbReference type="EMBL" id="MUL38566.1"/>
    </source>
</evidence>
<comment type="subcellular location">
    <subcellularLocation>
        <location evidence="1">Secreted</location>
    </subcellularLocation>
</comment>
<dbReference type="GO" id="GO:0005576">
    <property type="term" value="C:extracellular region"/>
    <property type="evidence" value="ECO:0007669"/>
    <property type="project" value="UniProtKB-SubCell"/>
</dbReference>
<dbReference type="PRINTS" id="PR00313">
    <property type="entry name" value="CABNDNGRPT"/>
</dbReference>
<evidence type="ECO:0008006" key="5">
    <source>
        <dbReference type="Google" id="ProtNLM"/>
    </source>
</evidence>
<comment type="caution">
    <text evidence="3">The sequence shown here is derived from an EMBL/GenBank/DDBJ whole genome shotgun (WGS) entry which is preliminary data.</text>
</comment>
<dbReference type="PANTHER" id="PTHR38340:SF1">
    <property type="entry name" value="S-LAYER PROTEIN"/>
    <property type="match status" value="1"/>
</dbReference>
<dbReference type="AlphaFoldDB" id="A0A6N8G361"/>
<evidence type="ECO:0000313" key="4">
    <source>
        <dbReference type="Proteomes" id="UP000441797"/>
    </source>
</evidence>
<dbReference type="PANTHER" id="PTHR38340">
    <property type="entry name" value="S-LAYER PROTEIN"/>
    <property type="match status" value="1"/>
</dbReference>
<dbReference type="InterPro" id="IPR001343">
    <property type="entry name" value="Hemolysn_Ca-bd"/>
</dbReference>
<dbReference type="PROSITE" id="PS00330">
    <property type="entry name" value="HEMOLYSIN_CALCIUM"/>
    <property type="match status" value="3"/>
</dbReference>
<protein>
    <recommendedName>
        <fullName evidence="5">Calcium-binding protein</fullName>
    </recommendedName>
</protein>
<dbReference type="InterPro" id="IPR050557">
    <property type="entry name" value="RTX_toxin/Mannuronan_C5-epim"/>
</dbReference>
<dbReference type="Gene3D" id="2.150.10.10">
    <property type="entry name" value="Serralysin-like metalloprotease, C-terminal"/>
    <property type="match status" value="2"/>
</dbReference>
<accession>A0A6N8G361</accession>
<evidence type="ECO:0000256" key="1">
    <source>
        <dbReference type="ARBA" id="ARBA00004613"/>
    </source>
</evidence>
<dbReference type="Pfam" id="PF00353">
    <property type="entry name" value="HemolysinCabind"/>
    <property type="match status" value="3"/>
</dbReference>
<dbReference type="Proteomes" id="UP000441797">
    <property type="component" value="Unassembled WGS sequence"/>
</dbReference>
<keyword evidence="4" id="KW-1185">Reference proteome</keyword>
<sequence>MLFNGTSGENATGNALNNKITGNDYNNTVDGKAGADILDGGVGTDTLIGGLGNDTYIVDHAYDVAIENAREGTDTYHSTATSFAMDANVENLVMFSGAVSAYGTSINNVMTGNSASNTLDSGGGNDTLFGKLGNDTLIGGAGNDTLVGDAGADVLTGGSGKDTFYFESRSQGIDKITDFSVIDDTIQVSRSGFGGGLVAGKAISAAQFTIGSSAGDSSDRFIYNKNTGGLFFDADGKGGSGQTQLATLSPSLGLTNADIFVIA</sequence>
<evidence type="ECO:0000256" key="2">
    <source>
        <dbReference type="ARBA" id="ARBA00022525"/>
    </source>
</evidence>
<reference evidence="3 4" key="1">
    <citation type="journal article" date="2019" name="Front. Microbiol.">
        <title>Genomic Features for Desiccation Tolerance and Sugar Biosynthesis in the Extremophile Gloeocapsopsis sp. UTEX B3054.</title>
        <authorList>
            <person name="Urrejola C."/>
            <person name="Alcorta J."/>
            <person name="Salas L."/>
            <person name="Vasquez M."/>
            <person name="Polz M.F."/>
            <person name="Vicuna R."/>
            <person name="Diez B."/>
        </authorList>
    </citation>
    <scope>NUCLEOTIDE SEQUENCE [LARGE SCALE GENOMIC DNA]</scope>
    <source>
        <strain evidence="3 4">1H9</strain>
    </source>
</reference>
<keyword evidence="2" id="KW-0964">Secreted</keyword>
<dbReference type="InterPro" id="IPR011049">
    <property type="entry name" value="Serralysin-like_metalloprot_C"/>
</dbReference>
<name>A0A6N8G361_9CHRO</name>
<dbReference type="SUPFAM" id="SSF51120">
    <property type="entry name" value="beta-Roll"/>
    <property type="match status" value="2"/>
</dbReference>